<accession>A0A4U0RX58</accession>
<sequence>MTQEGLPTEAGTGPREPLVKASGLTKRYAVRTRSGRRTLTAVDNIDLTVDAGRIVAVVGESGCGKSTTGRLLLALERPSEGTVTVEGKDVNELPKKELRRLRRDIQPVFQDPYDSLNGRMTISQILSEPAQVHGIAPGGSRSVADLLELVGLGSGYAERYPHELSGGQRQRVAIARALALDPKFIVCDEAVSALDVSVQAQVINLLSRLQRELGLAYLFISHDLALVRYLAHETAVMYLGRVVEQGPTEALFADPRHPYTQLLLAAVPRPRVRGHDSRAAVAMGDLPSPLERPKGCVFSTRCPLATDLCRTEEPALRPVKDGTRTAACHYAETAEAVA</sequence>
<dbReference type="PANTHER" id="PTHR43776">
    <property type="entry name" value="TRANSPORT ATP-BINDING PROTEIN"/>
    <property type="match status" value="1"/>
</dbReference>
<evidence type="ECO:0000256" key="3">
    <source>
        <dbReference type="ARBA" id="ARBA00022741"/>
    </source>
</evidence>
<dbReference type="Gene3D" id="3.40.50.300">
    <property type="entry name" value="P-loop containing nucleotide triphosphate hydrolases"/>
    <property type="match status" value="1"/>
</dbReference>
<dbReference type="Pfam" id="PF00005">
    <property type="entry name" value="ABC_tran"/>
    <property type="match status" value="1"/>
</dbReference>
<keyword evidence="2" id="KW-0813">Transport</keyword>
<evidence type="ECO:0000313" key="6">
    <source>
        <dbReference type="EMBL" id="TJZ99400.1"/>
    </source>
</evidence>
<reference evidence="6 7" key="1">
    <citation type="submission" date="2019-04" db="EMBL/GenBank/DDBJ databases">
        <title>Streptomyces oryziradicis sp. nov., a novel actinomycete isolated from rhizosphere soil of rice (Oryza sativa L.).</title>
        <authorList>
            <person name="Li C."/>
        </authorList>
    </citation>
    <scope>NUCLEOTIDE SEQUENCE [LARGE SCALE GENOMIC DNA]</scope>
    <source>
        <strain evidence="6 7">NEAU-C40</strain>
    </source>
</reference>
<dbReference type="GO" id="GO:0055085">
    <property type="term" value="P:transmembrane transport"/>
    <property type="evidence" value="ECO:0007669"/>
    <property type="project" value="UniProtKB-ARBA"/>
</dbReference>
<dbReference type="PANTHER" id="PTHR43776:SF7">
    <property type="entry name" value="D,D-DIPEPTIDE TRANSPORT ATP-BINDING PROTEIN DDPF-RELATED"/>
    <property type="match status" value="1"/>
</dbReference>
<dbReference type="GO" id="GO:0016887">
    <property type="term" value="F:ATP hydrolysis activity"/>
    <property type="evidence" value="ECO:0007669"/>
    <property type="project" value="InterPro"/>
</dbReference>
<dbReference type="GO" id="GO:0005524">
    <property type="term" value="F:ATP binding"/>
    <property type="evidence" value="ECO:0007669"/>
    <property type="project" value="UniProtKB-KW"/>
</dbReference>
<comment type="similarity">
    <text evidence="1">Belongs to the ABC transporter superfamily.</text>
</comment>
<dbReference type="GO" id="GO:0015833">
    <property type="term" value="P:peptide transport"/>
    <property type="evidence" value="ECO:0007669"/>
    <property type="project" value="InterPro"/>
</dbReference>
<evidence type="ECO:0000313" key="7">
    <source>
        <dbReference type="Proteomes" id="UP000305778"/>
    </source>
</evidence>
<dbReference type="InterPro" id="IPR013563">
    <property type="entry name" value="Oligopep_ABC_C"/>
</dbReference>
<dbReference type="PROSITE" id="PS50893">
    <property type="entry name" value="ABC_TRANSPORTER_2"/>
    <property type="match status" value="1"/>
</dbReference>
<gene>
    <name evidence="6" type="ORF">FCI23_45935</name>
</gene>
<keyword evidence="7" id="KW-1185">Reference proteome</keyword>
<name>A0A4U0RX58_9ACTN</name>
<evidence type="ECO:0000256" key="2">
    <source>
        <dbReference type="ARBA" id="ARBA00022448"/>
    </source>
</evidence>
<dbReference type="RefSeq" id="WP_136729985.1">
    <property type="nucleotide sequence ID" value="NZ_SUMC01000108.1"/>
</dbReference>
<evidence type="ECO:0000256" key="1">
    <source>
        <dbReference type="ARBA" id="ARBA00005417"/>
    </source>
</evidence>
<dbReference type="FunFam" id="3.40.50.300:FF:000016">
    <property type="entry name" value="Oligopeptide ABC transporter ATP-binding component"/>
    <property type="match status" value="1"/>
</dbReference>
<dbReference type="InterPro" id="IPR050319">
    <property type="entry name" value="ABC_transp_ATP-bind"/>
</dbReference>
<dbReference type="NCBIfam" id="TIGR01727">
    <property type="entry name" value="oligo_HPY"/>
    <property type="match status" value="1"/>
</dbReference>
<evidence type="ECO:0000256" key="4">
    <source>
        <dbReference type="ARBA" id="ARBA00022840"/>
    </source>
</evidence>
<dbReference type="InterPro" id="IPR003439">
    <property type="entry name" value="ABC_transporter-like_ATP-bd"/>
</dbReference>
<dbReference type="CDD" id="cd03257">
    <property type="entry name" value="ABC_NikE_OppD_transporters"/>
    <property type="match status" value="1"/>
</dbReference>
<feature type="domain" description="ABC transporter" evidence="5">
    <location>
        <begin position="19"/>
        <end position="264"/>
    </location>
</feature>
<dbReference type="Proteomes" id="UP000305778">
    <property type="component" value="Unassembled WGS sequence"/>
</dbReference>
<dbReference type="PROSITE" id="PS00211">
    <property type="entry name" value="ABC_TRANSPORTER_1"/>
    <property type="match status" value="1"/>
</dbReference>
<keyword evidence="4 6" id="KW-0067">ATP-binding</keyword>
<proteinExistence type="inferred from homology"/>
<dbReference type="EMBL" id="SUMC01000108">
    <property type="protein sequence ID" value="TJZ99400.1"/>
    <property type="molecule type" value="Genomic_DNA"/>
</dbReference>
<dbReference type="SUPFAM" id="SSF52540">
    <property type="entry name" value="P-loop containing nucleoside triphosphate hydrolases"/>
    <property type="match status" value="1"/>
</dbReference>
<protein>
    <submittedName>
        <fullName evidence="6">ATP-binding cassette domain-containing protein</fullName>
    </submittedName>
</protein>
<comment type="caution">
    <text evidence="6">The sequence shown here is derived from an EMBL/GenBank/DDBJ whole genome shotgun (WGS) entry which is preliminary data.</text>
</comment>
<dbReference type="InterPro" id="IPR017871">
    <property type="entry name" value="ABC_transporter-like_CS"/>
</dbReference>
<dbReference type="AlphaFoldDB" id="A0A4U0RX58"/>
<evidence type="ECO:0000259" key="5">
    <source>
        <dbReference type="PROSITE" id="PS50893"/>
    </source>
</evidence>
<dbReference type="OrthoDB" id="5170605at2"/>
<dbReference type="InterPro" id="IPR027417">
    <property type="entry name" value="P-loop_NTPase"/>
</dbReference>
<dbReference type="InterPro" id="IPR003593">
    <property type="entry name" value="AAA+_ATPase"/>
</dbReference>
<dbReference type="Pfam" id="PF08352">
    <property type="entry name" value="oligo_HPY"/>
    <property type="match status" value="1"/>
</dbReference>
<keyword evidence="3" id="KW-0547">Nucleotide-binding</keyword>
<organism evidence="6 7">
    <name type="scientific">Actinacidiphila oryziradicis</name>
    <dbReference type="NCBI Taxonomy" id="2571141"/>
    <lineage>
        <taxon>Bacteria</taxon>
        <taxon>Bacillati</taxon>
        <taxon>Actinomycetota</taxon>
        <taxon>Actinomycetes</taxon>
        <taxon>Kitasatosporales</taxon>
        <taxon>Streptomycetaceae</taxon>
        <taxon>Actinacidiphila</taxon>
    </lineage>
</organism>
<dbReference type="SMART" id="SM00382">
    <property type="entry name" value="AAA"/>
    <property type="match status" value="1"/>
</dbReference>